<dbReference type="Proteomes" id="UP001054945">
    <property type="component" value="Unassembled WGS sequence"/>
</dbReference>
<accession>A0AAV4XBG6</accession>
<organism evidence="1 2">
    <name type="scientific">Caerostris extrusa</name>
    <name type="common">Bark spider</name>
    <name type="synonym">Caerostris bankana</name>
    <dbReference type="NCBI Taxonomy" id="172846"/>
    <lineage>
        <taxon>Eukaryota</taxon>
        <taxon>Metazoa</taxon>
        <taxon>Ecdysozoa</taxon>
        <taxon>Arthropoda</taxon>
        <taxon>Chelicerata</taxon>
        <taxon>Arachnida</taxon>
        <taxon>Araneae</taxon>
        <taxon>Araneomorphae</taxon>
        <taxon>Entelegynae</taxon>
        <taxon>Araneoidea</taxon>
        <taxon>Araneidae</taxon>
        <taxon>Caerostris</taxon>
    </lineage>
</organism>
<keyword evidence="2" id="KW-1185">Reference proteome</keyword>
<dbReference type="EMBL" id="BPLR01017403">
    <property type="protein sequence ID" value="GIY91320.1"/>
    <property type="molecule type" value="Genomic_DNA"/>
</dbReference>
<proteinExistence type="predicted"/>
<dbReference type="AlphaFoldDB" id="A0AAV4XBG6"/>
<name>A0AAV4XBG6_CAEEX</name>
<gene>
    <name evidence="1" type="ORF">CEXT_661421</name>
</gene>
<evidence type="ECO:0000313" key="2">
    <source>
        <dbReference type="Proteomes" id="UP001054945"/>
    </source>
</evidence>
<protein>
    <submittedName>
        <fullName evidence="1">Uncharacterized protein</fullName>
    </submittedName>
</protein>
<sequence>MLFVFNIFRIIDAEEHKGLEDCFETLNDEDIQMVLDWLDSDYKSSDYTGKFHAIDVLYCQTDTITRKDRFRIASQGTLDITSSLICEGAGSAVLKDTVKSCVNDGANVLECTVGVVEDLKEKKKCDIKEFEESGLQMKKDKLVCRKGSTSTINKIIYKILRKNKQM</sequence>
<reference evidence="1 2" key="1">
    <citation type="submission" date="2021-06" db="EMBL/GenBank/DDBJ databases">
        <title>Caerostris extrusa draft genome.</title>
        <authorList>
            <person name="Kono N."/>
            <person name="Arakawa K."/>
        </authorList>
    </citation>
    <scope>NUCLEOTIDE SEQUENCE [LARGE SCALE GENOMIC DNA]</scope>
</reference>
<comment type="caution">
    <text evidence="1">The sequence shown here is derived from an EMBL/GenBank/DDBJ whole genome shotgun (WGS) entry which is preliminary data.</text>
</comment>
<evidence type="ECO:0000313" key="1">
    <source>
        <dbReference type="EMBL" id="GIY91320.1"/>
    </source>
</evidence>